<feature type="compositionally biased region" description="Basic and acidic residues" evidence="5">
    <location>
        <begin position="1"/>
        <end position="18"/>
    </location>
</feature>
<evidence type="ECO:0000256" key="3">
    <source>
        <dbReference type="ARBA" id="ARBA00023122"/>
    </source>
</evidence>
<dbReference type="Pfam" id="PF00571">
    <property type="entry name" value="CBS"/>
    <property type="match status" value="2"/>
</dbReference>
<dbReference type="SUPFAM" id="SSF56176">
    <property type="entry name" value="FAD-binding/transporter-associated domain-like"/>
    <property type="match status" value="1"/>
</dbReference>
<dbReference type="OrthoDB" id="9797674at2"/>
<evidence type="ECO:0000259" key="6">
    <source>
        <dbReference type="PROSITE" id="PS51371"/>
    </source>
</evidence>
<keyword evidence="2" id="KW-0677">Repeat</keyword>
<dbReference type="Gene3D" id="3.10.580.10">
    <property type="entry name" value="CBS-domain"/>
    <property type="match status" value="1"/>
</dbReference>
<dbReference type="PANTHER" id="PTHR22777">
    <property type="entry name" value="HEMOLYSIN-RELATED"/>
    <property type="match status" value="1"/>
</dbReference>
<dbReference type="SUPFAM" id="SSF54631">
    <property type="entry name" value="CBS-domain pair"/>
    <property type="match status" value="1"/>
</dbReference>
<dbReference type="AlphaFoldDB" id="A0A4R6VJN0"/>
<evidence type="ECO:0000256" key="5">
    <source>
        <dbReference type="SAM" id="MobiDB-lite"/>
    </source>
</evidence>
<dbReference type="InterPro" id="IPR016169">
    <property type="entry name" value="FAD-bd_PCMH_sub2"/>
</dbReference>
<comment type="caution">
    <text evidence="7">The sequence shown here is derived from an EMBL/GenBank/DDBJ whole genome shotgun (WGS) entry which is preliminary data.</text>
</comment>
<dbReference type="PROSITE" id="PS51371">
    <property type="entry name" value="CBS"/>
    <property type="match status" value="2"/>
</dbReference>
<comment type="similarity">
    <text evidence="1">Belongs to the UPF0053 family. Hemolysin C subfamily.</text>
</comment>
<dbReference type="InterPro" id="IPR005170">
    <property type="entry name" value="Transptr-assoc_dom"/>
</dbReference>
<dbReference type="InterPro" id="IPR000644">
    <property type="entry name" value="CBS_dom"/>
</dbReference>
<feature type="compositionally biased region" description="Basic residues" evidence="5">
    <location>
        <begin position="322"/>
        <end position="331"/>
    </location>
</feature>
<keyword evidence="3 4" id="KW-0129">CBS domain</keyword>
<dbReference type="FunFam" id="3.10.580.10:FF:000002">
    <property type="entry name" value="Magnesium/cobalt efflux protein CorC"/>
    <property type="match status" value="1"/>
</dbReference>
<dbReference type="RefSeq" id="WP_133573561.1">
    <property type="nucleotide sequence ID" value="NZ_SNYR01000003.1"/>
</dbReference>
<dbReference type="SMART" id="SM01091">
    <property type="entry name" value="CorC_HlyC"/>
    <property type="match status" value="1"/>
</dbReference>
<feature type="domain" description="CBS" evidence="6">
    <location>
        <begin position="174"/>
        <end position="234"/>
    </location>
</feature>
<dbReference type="InterPro" id="IPR036318">
    <property type="entry name" value="FAD-bd_PCMH-like_sf"/>
</dbReference>
<proteinExistence type="inferred from homology"/>
<keyword evidence="8" id="KW-1185">Reference proteome</keyword>
<feature type="region of interest" description="Disordered" evidence="5">
    <location>
        <begin position="1"/>
        <end position="28"/>
    </location>
</feature>
<dbReference type="PANTHER" id="PTHR22777:SF27">
    <property type="entry name" value="MAGNESIUM AND COBALT EFFLUX PROTEIN CORC"/>
    <property type="match status" value="1"/>
</dbReference>
<name>A0A4R6VJN0_9HYPH</name>
<dbReference type="InterPro" id="IPR044751">
    <property type="entry name" value="Ion_transp-like_CBS"/>
</dbReference>
<feature type="compositionally biased region" description="Basic and acidic residues" evidence="5">
    <location>
        <begin position="358"/>
        <end position="371"/>
    </location>
</feature>
<evidence type="ECO:0000256" key="1">
    <source>
        <dbReference type="ARBA" id="ARBA00006446"/>
    </source>
</evidence>
<feature type="region of interest" description="Disordered" evidence="5">
    <location>
        <begin position="322"/>
        <end position="371"/>
    </location>
</feature>
<reference evidence="7 8" key="1">
    <citation type="submission" date="2019-03" db="EMBL/GenBank/DDBJ databases">
        <title>Genomic Encyclopedia of Type Strains, Phase III (KMG-III): the genomes of soil and plant-associated and newly described type strains.</title>
        <authorList>
            <person name="Whitman W."/>
        </authorList>
    </citation>
    <scope>NUCLEOTIDE SEQUENCE [LARGE SCALE GENOMIC DNA]</scope>
    <source>
        <strain evidence="7 8">CGMCC 1.7002</strain>
    </source>
</reference>
<dbReference type="Proteomes" id="UP000295391">
    <property type="component" value="Unassembled WGS sequence"/>
</dbReference>
<dbReference type="GO" id="GO:0005886">
    <property type="term" value="C:plasma membrane"/>
    <property type="evidence" value="ECO:0007669"/>
    <property type="project" value="TreeGrafter"/>
</dbReference>
<evidence type="ECO:0000313" key="7">
    <source>
        <dbReference type="EMBL" id="TDQ61879.1"/>
    </source>
</evidence>
<evidence type="ECO:0000256" key="2">
    <source>
        <dbReference type="ARBA" id="ARBA00022737"/>
    </source>
</evidence>
<organism evidence="7 8">
    <name type="scientific">Maritalea mobilis</name>
    <dbReference type="NCBI Taxonomy" id="483324"/>
    <lineage>
        <taxon>Bacteria</taxon>
        <taxon>Pseudomonadati</taxon>
        <taxon>Pseudomonadota</taxon>
        <taxon>Alphaproteobacteria</taxon>
        <taxon>Hyphomicrobiales</taxon>
        <taxon>Devosiaceae</taxon>
        <taxon>Maritalea</taxon>
    </lineage>
</organism>
<evidence type="ECO:0000256" key="4">
    <source>
        <dbReference type="PROSITE-ProRule" id="PRU00703"/>
    </source>
</evidence>
<feature type="domain" description="CBS" evidence="6">
    <location>
        <begin position="90"/>
        <end position="149"/>
    </location>
</feature>
<gene>
    <name evidence="7" type="ORF">ATL17_2983</name>
</gene>
<dbReference type="CDD" id="cd04590">
    <property type="entry name" value="CBS_pair_CorC_HlyC_assoc"/>
    <property type="match status" value="1"/>
</dbReference>
<dbReference type="EMBL" id="SNYR01000003">
    <property type="protein sequence ID" value="TDQ61879.1"/>
    <property type="molecule type" value="Genomic_DNA"/>
</dbReference>
<dbReference type="Pfam" id="PF03471">
    <property type="entry name" value="CorC_HlyC"/>
    <property type="match status" value="1"/>
</dbReference>
<protein>
    <submittedName>
        <fullName evidence="7">CBS domain protein</fullName>
    </submittedName>
</protein>
<evidence type="ECO:0000313" key="8">
    <source>
        <dbReference type="Proteomes" id="UP000295391"/>
    </source>
</evidence>
<dbReference type="SMART" id="SM00116">
    <property type="entry name" value="CBS"/>
    <property type="match status" value="2"/>
</dbReference>
<sequence>MNDKDQSIAAADRPHRQVGDQSSYTEEAPRSFWARLRAKLTGKAPSLREDLQVALDDNTETEGDGAFSAGEKALIQNVLNLAHTRVEDVMVPRADIEACEDNASMSSLIARFREAGHSRLPIYGDNLDNIIGMIHIKDLLLSLAEPQPENEKPDQPEKLKSPLLRTQIAKQRKMVRDVLFVPPSMPVATLLQRMQTTRVHMAIVVDEYGGTDGLVTIEDLLEAVVGDIEDEHDEADASQLKRVDENTLIADARVELEDLSDELGPNFQPGEAAEDVDTLGGLIINLVDRVPVRGEVIAKVRGFEFEIMQADPRRVKKIKITRRRRGLRTRTRPAGPGEFAPAAQNIDPNRPKPTAAEAKAEPEKEKASATG</sequence>
<accession>A0A4R6VJN0</accession>
<dbReference type="Gene3D" id="3.30.465.10">
    <property type="match status" value="1"/>
</dbReference>
<dbReference type="InterPro" id="IPR046342">
    <property type="entry name" value="CBS_dom_sf"/>
</dbReference>
<dbReference type="GO" id="GO:0050660">
    <property type="term" value="F:flavin adenine dinucleotide binding"/>
    <property type="evidence" value="ECO:0007669"/>
    <property type="project" value="InterPro"/>
</dbReference>